<organism evidence="1 2">
    <name type="scientific">Arctium lappa</name>
    <name type="common">Greater burdock</name>
    <name type="synonym">Lappa major</name>
    <dbReference type="NCBI Taxonomy" id="4217"/>
    <lineage>
        <taxon>Eukaryota</taxon>
        <taxon>Viridiplantae</taxon>
        <taxon>Streptophyta</taxon>
        <taxon>Embryophyta</taxon>
        <taxon>Tracheophyta</taxon>
        <taxon>Spermatophyta</taxon>
        <taxon>Magnoliopsida</taxon>
        <taxon>eudicotyledons</taxon>
        <taxon>Gunneridae</taxon>
        <taxon>Pentapetalae</taxon>
        <taxon>asterids</taxon>
        <taxon>campanulids</taxon>
        <taxon>Asterales</taxon>
        <taxon>Asteraceae</taxon>
        <taxon>Carduoideae</taxon>
        <taxon>Cardueae</taxon>
        <taxon>Arctiinae</taxon>
        <taxon>Arctium</taxon>
    </lineage>
</organism>
<protein>
    <submittedName>
        <fullName evidence="1">Uncharacterized protein</fullName>
    </submittedName>
</protein>
<evidence type="ECO:0000313" key="2">
    <source>
        <dbReference type="Proteomes" id="UP001055879"/>
    </source>
</evidence>
<sequence>MKVSSIVRIKVKGKECREQAENSDNDFESRKIEVGEGSRVRNKPEKHKKAENIVKPPRKVAGIRTRTSPMILYQTVADLNDEQQKAVKEMGLDCLIGMTVNGIPSKHGFFVVNNLDTDSPIGGLDLMTMDNTDEGAELAGISKRQYKKESHRPTDVMNEIQSTTDASLMFKLNFLVLFVNSMAECSRMGCCAVNFLHCIKCTDTISSINWSGYIFDCMKRSQPSNMNHENTTPSPPSKENKEDEEAVKKFNGKFGLLMRTKVDAHTVIEKAKERFPSESIFERYEDELAILFNETGFRGSGKNKQPTTLVGCSHSSKNNQQSDPVEKHNVLRTPTKLNFNQVESLDALSPLSPYWYNNQTTYGLIDAEIQEKLQPWNKPETTQAVEKKPSKKAWTEERPAEAVPEGYLQRKFGRPSYSDEYDRRAESYSYEKFMRTI</sequence>
<reference evidence="2" key="1">
    <citation type="journal article" date="2022" name="Mol. Ecol. Resour.">
        <title>The genomes of chicory, endive, great burdock and yacon provide insights into Asteraceae palaeo-polyploidization history and plant inulin production.</title>
        <authorList>
            <person name="Fan W."/>
            <person name="Wang S."/>
            <person name="Wang H."/>
            <person name="Wang A."/>
            <person name="Jiang F."/>
            <person name="Liu H."/>
            <person name="Zhao H."/>
            <person name="Xu D."/>
            <person name="Zhang Y."/>
        </authorList>
    </citation>
    <scope>NUCLEOTIDE SEQUENCE [LARGE SCALE GENOMIC DNA]</scope>
    <source>
        <strain evidence="2">cv. Niubang</strain>
    </source>
</reference>
<dbReference type="Proteomes" id="UP001055879">
    <property type="component" value="Linkage Group LG11"/>
</dbReference>
<keyword evidence="2" id="KW-1185">Reference proteome</keyword>
<comment type="caution">
    <text evidence="1">The sequence shown here is derived from an EMBL/GenBank/DDBJ whole genome shotgun (WGS) entry which is preliminary data.</text>
</comment>
<evidence type="ECO:0000313" key="1">
    <source>
        <dbReference type="EMBL" id="KAI3692979.1"/>
    </source>
</evidence>
<accession>A0ACB8Z6U1</accession>
<dbReference type="EMBL" id="CM042057">
    <property type="protein sequence ID" value="KAI3692979.1"/>
    <property type="molecule type" value="Genomic_DNA"/>
</dbReference>
<proteinExistence type="predicted"/>
<name>A0ACB8Z6U1_ARCLA</name>
<reference evidence="1 2" key="2">
    <citation type="journal article" date="2022" name="Mol. Ecol. Resour.">
        <title>The genomes of chicory, endive, great burdock and yacon provide insights into Asteraceae paleo-polyploidization history and plant inulin production.</title>
        <authorList>
            <person name="Fan W."/>
            <person name="Wang S."/>
            <person name="Wang H."/>
            <person name="Wang A."/>
            <person name="Jiang F."/>
            <person name="Liu H."/>
            <person name="Zhao H."/>
            <person name="Xu D."/>
            <person name="Zhang Y."/>
        </authorList>
    </citation>
    <scope>NUCLEOTIDE SEQUENCE [LARGE SCALE GENOMIC DNA]</scope>
    <source>
        <strain evidence="2">cv. Niubang</strain>
    </source>
</reference>
<gene>
    <name evidence="1" type="ORF">L6452_32805</name>
</gene>